<comment type="caution">
    <text evidence="1">The sequence shown here is derived from an EMBL/GenBank/DDBJ whole genome shotgun (WGS) entry which is preliminary data.</text>
</comment>
<protein>
    <submittedName>
        <fullName evidence="1">Uncharacterized protein</fullName>
    </submittedName>
</protein>
<gene>
    <name evidence="1" type="ORF">DCG58_18300</name>
</gene>
<dbReference type="InterPro" id="IPR035069">
    <property type="entry name" value="TTHA1013/TTHA0281-like"/>
</dbReference>
<evidence type="ECO:0000313" key="2">
    <source>
        <dbReference type="Proteomes" id="UP000259610"/>
    </source>
</evidence>
<dbReference type="AlphaFoldDB" id="A0A3B9H3T8"/>
<dbReference type="RefSeq" id="WP_272992720.1">
    <property type="nucleotide sequence ID" value="NZ_CAJWRG010000024.1"/>
</dbReference>
<proteinExistence type="predicted"/>
<name>A0A3B9H3T8_9PROT</name>
<dbReference type="SUPFAM" id="SSF143100">
    <property type="entry name" value="TTHA1013/TTHA0281-like"/>
    <property type="match status" value="1"/>
</dbReference>
<dbReference type="EMBL" id="DMAN01000414">
    <property type="protein sequence ID" value="HAE29116.1"/>
    <property type="molecule type" value="Genomic_DNA"/>
</dbReference>
<evidence type="ECO:0000313" key="1">
    <source>
        <dbReference type="EMBL" id="HAE29116.1"/>
    </source>
</evidence>
<accession>A0A3B9H3T8</accession>
<reference evidence="1 2" key="1">
    <citation type="journal article" date="2018" name="Nat. Biotechnol.">
        <title>A standardized bacterial taxonomy based on genome phylogeny substantially revises the tree of life.</title>
        <authorList>
            <person name="Parks D.H."/>
            <person name="Chuvochina M."/>
            <person name="Waite D.W."/>
            <person name="Rinke C."/>
            <person name="Skarshewski A."/>
            <person name="Chaumeil P.A."/>
            <person name="Hugenholtz P."/>
        </authorList>
    </citation>
    <scope>NUCLEOTIDE SEQUENCE [LARGE SCALE GENOMIC DNA]</scope>
    <source>
        <strain evidence="1">UBA8733</strain>
    </source>
</reference>
<organism evidence="1 2">
    <name type="scientific">Hyphomonas adhaerens</name>
    <dbReference type="NCBI Taxonomy" id="81029"/>
    <lineage>
        <taxon>Bacteria</taxon>
        <taxon>Pseudomonadati</taxon>
        <taxon>Pseudomonadota</taxon>
        <taxon>Alphaproteobacteria</taxon>
        <taxon>Hyphomonadales</taxon>
        <taxon>Hyphomonadaceae</taxon>
        <taxon>Hyphomonas</taxon>
    </lineage>
</organism>
<dbReference type="Proteomes" id="UP000259610">
    <property type="component" value="Unassembled WGS sequence"/>
</dbReference>
<sequence>MIEKLSIHVLRHKSTGLLAAVSDDLLGLNVIGRTIEEIIDELPVCLEALLSKAKGAEVCVLGVEIDPDTQKGWAEYETVLIAAYQLKAA</sequence>